<comment type="caution">
    <text evidence="2">The sequence shown here is derived from an EMBL/GenBank/DDBJ whole genome shotgun (WGS) entry which is preliminary data.</text>
</comment>
<accession>A0A814PJ46</accession>
<sequence>MSSPTKRSIQLQTNLCNASGCHLPSEVICRHCHEHYCYMCFMCHRKSLLDDMQTISEQMSLNRRQGILEVVSFINKQAKDAHDQAKKLIDDVIDRILKASQNINTYIENRRLAKLSRLEECLAKFDKDAEMLNSKLSRQIFLPASQTLELRRKYAYNMFDRSPLTTTTKSKCDDHQHKNEEFFKDYRYYDELINLRQKWTFLQGALTTVYFPGRKDFSLDKIITFLEYRHDRVLENYREHLITNEEHQSEIPSKSIEELLNELSFLSQQATLPEEACNFSYMKQQSLTTDSTKSDSGHGDDDETDSNSSHEWQIEDGNDSLKCLETLLIDDFQTVLLEQQSQTQPC</sequence>
<gene>
    <name evidence="2" type="ORF">XAT740_LOCUS18640</name>
</gene>
<feature type="region of interest" description="Disordered" evidence="1">
    <location>
        <begin position="288"/>
        <end position="313"/>
    </location>
</feature>
<dbReference type="Proteomes" id="UP000663828">
    <property type="component" value="Unassembled WGS sequence"/>
</dbReference>
<evidence type="ECO:0000313" key="2">
    <source>
        <dbReference type="EMBL" id="CAF1106581.1"/>
    </source>
</evidence>
<name>A0A814PJ46_ADIRI</name>
<evidence type="ECO:0000256" key="1">
    <source>
        <dbReference type="SAM" id="MobiDB-lite"/>
    </source>
</evidence>
<evidence type="ECO:0000313" key="3">
    <source>
        <dbReference type="Proteomes" id="UP000663828"/>
    </source>
</evidence>
<dbReference type="AlphaFoldDB" id="A0A814PJ46"/>
<organism evidence="2 3">
    <name type="scientific">Adineta ricciae</name>
    <name type="common">Rotifer</name>
    <dbReference type="NCBI Taxonomy" id="249248"/>
    <lineage>
        <taxon>Eukaryota</taxon>
        <taxon>Metazoa</taxon>
        <taxon>Spiralia</taxon>
        <taxon>Gnathifera</taxon>
        <taxon>Rotifera</taxon>
        <taxon>Eurotatoria</taxon>
        <taxon>Bdelloidea</taxon>
        <taxon>Adinetida</taxon>
        <taxon>Adinetidae</taxon>
        <taxon>Adineta</taxon>
    </lineage>
</organism>
<keyword evidence="3" id="KW-1185">Reference proteome</keyword>
<proteinExistence type="predicted"/>
<protein>
    <submittedName>
        <fullName evidence="2">Uncharacterized protein</fullName>
    </submittedName>
</protein>
<dbReference type="EMBL" id="CAJNOR010001250">
    <property type="protein sequence ID" value="CAF1106581.1"/>
    <property type="molecule type" value="Genomic_DNA"/>
</dbReference>
<reference evidence="2" key="1">
    <citation type="submission" date="2021-02" db="EMBL/GenBank/DDBJ databases">
        <authorList>
            <person name="Nowell W R."/>
        </authorList>
    </citation>
    <scope>NUCLEOTIDE SEQUENCE</scope>
</reference>